<evidence type="ECO:0000313" key="2">
    <source>
        <dbReference type="EMBL" id="SNX71433.1"/>
    </source>
</evidence>
<evidence type="ECO:0000313" key="3">
    <source>
        <dbReference type="Proteomes" id="UP000219546"/>
    </source>
</evidence>
<name>A0A285CWU7_9BACI</name>
<dbReference type="Pfam" id="PF04186">
    <property type="entry name" value="FxsA"/>
    <property type="match status" value="1"/>
</dbReference>
<dbReference type="AlphaFoldDB" id="A0A285CWU7"/>
<dbReference type="PANTHER" id="PTHR35335">
    <property type="entry name" value="UPF0716 PROTEIN FXSA"/>
    <property type="match status" value="1"/>
</dbReference>
<dbReference type="Proteomes" id="UP000219546">
    <property type="component" value="Unassembled WGS sequence"/>
</dbReference>
<dbReference type="RefSeq" id="WP_245855871.1">
    <property type="nucleotide sequence ID" value="NZ_JBEPMQ010000004.1"/>
</dbReference>
<protein>
    <submittedName>
        <fullName evidence="2">UPF0716 protein FxsA</fullName>
    </submittedName>
</protein>
<keyword evidence="1" id="KW-0472">Membrane</keyword>
<feature type="transmembrane region" description="Helical" evidence="1">
    <location>
        <begin position="5"/>
        <end position="23"/>
    </location>
</feature>
<reference evidence="2 3" key="1">
    <citation type="submission" date="2017-08" db="EMBL/GenBank/DDBJ databases">
        <authorList>
            <person name="de Groot N.N."/>
        </authorList>
    </citation>
    <scope>NUCLEOTIDE SEQUENCE [LARGE SCALE GENOMIC DNA]</scope>
    <source>
        <strain evidence="2 3">JC228</strain>
    </source>
</reference>
<keyword evidence="1" id="KW-0812">Transmembrane</keyword>
<dbReference type="PANTHER" id="PTHR35335:SF1">
    <property type="entry name" value="UPF0716 PROTEIN FXSA"/>
    <property type="match status" value="1"/>
</dbReference>
<keyword evidence="3" id="KW-1185">Reference proteome</keyword>
<accession>A0A285CWU7</accession>
<sequence>MNVRFLVPFLIIVPALEIALFLLSGQLIGIWWTLFFIFFTGVAGAFIAKKQGLKTVEKLKLELRSGQIPQGPIMDSFCILIGGVLILTPGFITDSLGLSLLLPVTRVFWKRKAKQWFRKWIDDSDIIIMR</sequence>
<feature type="transmembrane region" description="Helical" evidence="1">
    <location>
        <begin position="29"/>
        <end position="48"/>
    </location>
</feature>
<evidence type="ECO:0000256" key="1">
    <source>
        <dbReference type="SAM" id="Phobius"/>
    </source>
</evidence>
<dbReference type="EMBL" id="OAOP01000005">
    <property type="protein sequence ID" value="SNX71433.1"/>
    <property type="molecule type" value="Genomic_DNA"/>
</dbReference>
<dbReference type="GO" id="GO:0016020">
    <property type="term" value="C:membrane"/>
    <property type="evidence" value="ECO:0007669"/>
    <property type="project" value="InterPro"/>
</dbReference>
<dbReference type="InterPro" id="IPR007313">
    <property type="entry name" value="FxsA"/>
</dbReference>
<organism evidence="2 3">
    <name type="scientific">Bacillus oleivorans</name>
    <dbReference type="NCBI Taxonomy" id="1448271"/>
    <lineage>
        <taxon>Bacteria</taxon>
        <taxon>Bacillati</taxon>
        <taxon>Bacillota</taxon>
        <taxon>Bacilli</taxon>
        <taxon>Bacillales</taxon>
        <taxon>Bacillaceae</taxon>
        <taxon>Bacillus</taxon>
    </lineage>
</organism>
<dbReference type="NCBIfam" id="NF008528">
    <property type="entry name" value="PRK11463.1-2"/>
    <property type="match status" value="1"/>
</dbReference>
<gene>
    <name evidence="2" type="ORF">SAMN05877753_105195</name>
</gene>
<proteinExistence type="predicted"/>
<keyword evidence="1" id="KW-1133">Transmembrane helix</keyword>